<dbReference type="InterPro" id="IPR002347">
    <property type="entry name" value="SDR_fam"/>
</dbReference>
<evidence type="ECO:0000256" key="1">
    <source>
        <dbReference type="ARBA" id="ARBA00006484"/>
    </source>
</evidence>
<dbReference type="SUPFAM" id="SSF51735">
    <property type="entry name" value="NAD(P)-binding Rossmann-fold domains"/>
    <property type="match status" value="1"/>
</dbReference>
<sequence length="204" mass="21565">MKIILVGASGTIGKAVDAELSARHEIVRVGRSSGDVRVDMADPASVARLYAQTGPFDALVSTAGNVHFGPLEQFTPELFEVGLRDKLMGQVNLVMQGLEHIRDGGSFTLTSGLLNEDPIRQGLSAAMANGGLEGFVRGAAIELPRGLRINIVSPTVLEESLPAYGPFFRGTKAVPASEVALGYAKSVEGAQTGRVYRIGWSRDA</sequence>
<name>A0A1Y6CIS5_9PROT</name>
<organism evidence="3 4">
    <name type="scientific">Tistlia consotensis USBA 355</name>
    <dbReference type="NCBI Taxonomy" id="560819"/>
    <lineage>
        <taxon>Bacteria</taxon>
        <taxon>Pseudomonadati</taxon>
        <taxon>Pseudomonadota</taxon>
        <taxon>Alphaproteobacteria</taxon>
        <taxon>Rhodospirillales</taxon>
        <taxon>Rhodovibrionaceae</taxon>
        <taxon>Tistlia</taxon>
    </lineage>
</organism>
<dbReference type="CDD" id="cd11731">
    <property type="entry name" value="Lin1944_like_SDR_c"/>
    <property type="match status" value="1"/>
</dbReference>
<dbReference type="NCBIfam" id="NF005754">
    <property type="entry name" value="PRK07578.1"/>
    <property type="match status" value="1"/>
</dbReference>
<dbReference type="PANTHER" id="PTHR43477:SF1">
    <property type="entry name" value="DIHYDROANTICAPSIN 7-DEHYDROGENASE"/>
    <property type="match status" value="1"/>
</dbReference>
<keyword evidence="2" id="KW-0560">Oxidoreductase</keyword>
<accession>A0A1Y6CIS5</accession>
<dbReference type="EMBL" id="FWZX01000028">
    <property type="protein sequence ID" value="SMF68662.1"/>
    <property type="molecule type" value="Genomic_DNA"/>
</dbReference>
<gene>
    <name evidence="3" type="ORF">SAMN05428998_1285</name>
</gene>
<dbReference type="PRINTS" id="PR00081">
    <property type="entry name" value="GDHRDH"/>
</dbReference>
<comment type="similarity">
    <text evidence="1">Belongs to the short-chain dehydrogenases/reductases (SDR) family.</text>
</comment>
<dbReference type="InterPro" id="IPR036291">
    <property type="entry name" value="NAD(P)-bd_dom_sf"/>
</dbReference>
<dbReference type="InterPro" id="IPR051122">
    <property type="entry name" value="SDR_DHRS6-like"/>
</dbReference>
<dbReference type="Proteomes" id="UP000192917">
    <property type="component" value="Unassembled WGS sequence"/>
</dbReference>
<evidence type="ECO:0000256" key="2">
    <source>
        <dbReference type="ARBA" id="ARBA00023002"/>
    </source>
</evidence>
<dbReference type="AlphaFoldDB" id="A0A1Y6CIS5"/>
<dbReference type="RefSeq" id="WP_085125452.1">
    <property type="nucleotide sequence ID" value="NZ_FWZX01000028.1"/>
</dbReference>
<proteinExistence type="inferred from homology"/>
<dbReference type="PANTHER" id="PTHR43477">
    <property type="entry name" value="DIHYDROANTICAPSIN 7-DEHYDROGENASE"/>
    <property type="match status" value="1"/>
</dbReference>
<evidence type="ECO:0000313" key="3">
    <source>
        <dbReference type="EMBL" id="SMF68662.1"/>
    </source>
</evidence>
<keyword evidence="4" id="KW-1185">Reference proteome</keyword>
<dbReference type="Gene3D" id="3.40.50.720">
    <property type="entry name" value="NAD(P)-binding Rossmann-like Domain"/>
    <property type="match status" value="1"/>
</dbReference>
<dbReference type="STRING" id="560819.SAMN05428998_1285"/>
<dbReference type="Pfam" id="PF13561">
    <property type="entry name" value="adh_short_C2"/>
    <property type="match status" value="1"/>
</dbReference>
<evidence type="ECO:0000313" key="4">
    <source>
        <dbReference type="Proteomes" id="UP000192917"/>
    </source>
</evidence>
<dbReference type="GO" id="GO:0016491">
    <property type="term" value="F:oxidoreductase activity"/>
    <property type="evidence" value="ECO:0007669"/>
    <property type="project" value="UniProtKB-KW"/>
</dbReference>
<reference evidence="3 4" key="1">
    <citation type="submission" date="2017-04" db="EMBL/GenBank/DDBJ databases">
        <authorList>
            <person name="Afonso C.L."/>
            <person name="Miller P.J."/>
            <person name="Scott M.A."/>
            <person name="Spackman E."/>
            <person name="Goraichik I."/>
            <person name="Dimitrov K.M."/>
            <person name="Suarez D.L."/>
            <person name="Swayne D.E."/>
        </authorList>
    </citation>
    <scope>NUCLEOTIDE SEQUENCE [LARGE SCALE GENOMIC DNA]</scope>
    <source>
        <strain evidence="3 4">USBA 355</strain>
    </source>
</reference>
<protein>
    <submittedName>
        <fullName evidence="3">NAD(P)-dependent dehydrogenase, short-chain alcohol dehydrogenase family</fullName>
    </submittedName>
</protein>